<keyword evidence="4" id="KW-0597">Phosphoprotein</keyword>
<evidence type="ECO:0000256" key="7">
    <source>
        <dbReference type="SAM" id="Coils"/>
    </source>
</evidence>
<feature type="domain" description="Histidine kinase" evidence="9">
    <location>
        <begin position="307"/>
        <end position="538"/>
    </location>
</feature>
<dbReference type="PROSITE" id="PS50109">
    <property type="entry name" value="HIS_KIN"/>
    <property type="match status" value="1"/>
</dbReference>
<comment type="catalytic activity">
    <reaction evidence="1">
        <text>ATP + protein L-histidine = ADP + protein N-phospho-L-histidine.</text>
        <dbReference type="EC" id="2.7.13.3"/>
    </reaction>
</comment>
<dbReference type="InterPro" id="IPR036890">
    <property type="entry name" value="HATPase_C_sf"/>
</dbReference>
<evidence type="ECO:0000256" key="1">
    <source>
        <dbReference type="ARBA" id="ARBA00000085"/>
    </source>
</evidence>
<evidence type="ECO:0000256" key="3">
    <source>
        <dbReference type="ARBA" id="ARBA00012438"/>
    </source>
</evidence>
<dbReference type="SMART" id="SM00387">
    <property type="entry name" value="HATPase_c"/>
    <property type="match status" value="1"/>
</dbReference>
<dbReference type="CDD" id="cd00082">
    <property type="entry name" value="HisKA"/>
    <property type="match status" value="1"/>
</dbReference>
<evidence type="ECO:0000313" key="14">
    <source>
        <dbReference type="Proteomes" id="UP000321917"/>
    </source>
</evidence>
<dbReference type="OrthoDB" id="2521613at2"/>
<keyword evidence="8" id="KW-0472">Membrane</keyword>
<keyword evidence="7" id="KW-0175">Coiled coil</keyword>
<evidence type="ECO:0000256" key="6">
    <source>
        <dbReference type="ARBA" id="ARBA00022777"/>
    </source>
</evidence>
<feature type="domain" description="HAMP" evidence="10">
    <location>
        <begin position="191"/>
        <end position="244"/>
    </location>
</feature>
<dbReference type="PROSITE" id="PS50885">
    <property type="entry name" value="HAMP"/>
    <property type="match status" value="1"/>
</dbReference>
<evidence type="ECO:0000313" key="11">
    <source>
        <dbReference type="EMBL" id="TWX59666.1"/>
    </source>
</evidence>
<dbReference type="InterPro" id="IPR003594">
    <property type="entry name" value="HATPase_dom"/>
</dbReference>
<evidence type="ECO:0000256" key="5">
    <source>
        <dbReference type="ARBA" id="ARBA00022679"/>
    </source>
</evidence>
<dbReference type="InterPro" id="IPR004358">
    <property type="entry name" value="Sig_transdc_His_kin-like_C"/>
</dbReference>
<dbReference type="InterPro" id="IPR005467">
    <property type="entry name" value="His_kinase_dom"/>
</dbReference>
<name>A0A5C6QL03_9GAMM</name>
<dbReference type="GO" id="GO:0000155">
    <property type="term" value="F:phosphorelay sensor kinase activity"/>
    <property type="evidence" value="ECO:0007669"/>
    <property type="project" value="InterPro"/>
</dbReference>
<evidence type="ECO:0000256" key="4">
    <source>
        <dbReference type="ARBA" id="ARBA00022553"/>
    </source>
</evidence>
<comment type="caution">
    <text evidence="12">The sequence shown here is derived from an EMBL/GenBank/DDBJ whole genome shotgun (WGS) entry which is preliminary data.</text>
</comment>
<proteinExistence type="predicted"/>
<protein>
    <recommendedName>
        <fullName evidence="3">histidine kinase</fullName>
        <ecNumber evidence="3">2.7.13.3</ecNumber>
    </recommendedName>
</protein>
<evidence type="ECO:0000256" key="2">
    <source>
        <dbReference type="ARBA" id="ARBA00004370"/>
    </source>
</evidence>
<feature type="transmembrane region" description="Helical" evidence="8">
    <location>
        <begin position="12"/>
        <end position="33"/>
    </location>
</feature>
<dbReference type="Gene3D" id="1.10.287.130">
    <property type="match status" value="1"/>
</dbReference>
<keyword evidence="8" id="KW-0812">Transmembrane</keyword>
<keyword evidence="13" id="KW-1185">Reference proteome</keyword>
<keyword evidence="5" id="KW-0808">Transferase</keyword>
<dbReference type="PANTHER" id="PTHR43065:SF47">
    <property type="match status" value="1"/>
</dbReference>
<dbReference type="PANTHER" id="PTHR43065">
    <property type="entry name" value="SENSOR HISTIDINE KINASE"/>
    <property type="match status" value="1"/>
</dbReference>
<dbReference type="GO" id="GO:0016020">
    <property type="term" value="C:membrane"/>
    <property type="evidence" value="ECO:0007669"/>
    <property type="project" value="UniProtKB-SubCell"/>
</dbReference>
<keyword evidence="6" id="KW-0418">Kinase</keyword>
<accession>A0A5C6QL03</accession>
<sequence>MEKMKSIHSLKLKLMIMIIGFLVLTVILSSFVITNLIIEDTKEDAAINTKYWAELIANTHSTNLVNDETTLINDYLSMLKHVPYIRHVHIYKTYPQPKGITFFTSYNKNSIGSAIPEKSDKIAELSTAKFSAHIIELIVPIIDNDKKIGYVYLQVNSDHIQQITNDLFLRYSLVIFIFILIAALVSITLNRFITTPMSEMASKIQEISKHKKFNLRIEQMPFKELDILARNINIVLNRAETQIAKLSDAKQLTYQQNQDLEGKVNKRTQALKDSNNELLSTLEKLHQFQGQLVESEKMASLGDMVAGVAHEVNTPIGLGVTASTLLSDRLIEIKKAFDDKTLKSSQLKKFLVEGEENTAIIYRNLKRAAELIASFKKVAVDQSSEEARTFNIKNLFDDILLTLAPQVKKLPFIINVNCPSELVIKSKPGPINQIIINLIQNSINHGFDDRDHGEITIKISITSDMLTIDYQDDGRGIEPSIINKVFEPFTTTKRGSGGSGLGLHLVYNLVTQALGGKISFSSEIEKGVNFKIIIPTQVIKED</sequence>
<comment type="subcellular location">
    <subcellularLocation>
        <location evidence="2">Membrane</location>
    </subcellularLocation>
</comment>
<dbReference type="PRINTS" id="PR00344">
    <property type="entry name" value="BCTRLSENSOR"/>
</dbReference>
<gene>
    <name evidence="11" type="ORF">ESZ26_09530</name>
    <name evidence="12" type="ORF">ESZ27_05530</name>
</gene>
<evidence type="ECO:0000313" key="12">
    <source>
        <dbReference type="EMBL" id="TWX69393.1"/>
    </source>
</evidence>
<dbReference type="EC" id="2.7.13.3" evidence="3"/>
<evidence type="ECO:0000259" key="10">
    <source>
        <dbReference type="PROSITE" id="PS50885"/>
    </source>
</evidence>
<dbReference type="Pfam" id="PF02518">
    <property type="entry name" value="HATPase_c"/>
    <property type="match status" value="1"/>
</dbReference>
<dbReference type="AlphaFoldDB" id="A0A5C6QL03"/>
<dbReference type="InterPro" id="IPR003660">
    <property type="entry name" value="HAMP_dom"/>
</dbReference>
<dbReference type="Proteomes" id="UP000321917">
    <property type="component" value="Unassembled WGS sequence"/>
</dbReference>
<dbReference type="EMBL" id="VOLQ01000007">
    <property type="protein sequence ID" value="TWX69393.1"/>
    <property type="molecule type" value="Genomic_DNA"/>
</dbReference>
<organism evidence="12 14">
    <name type="scientific">Colwellia hornerae</name>
    <dbReference type="NCBI Taxonomy" id="89402"/>
    <lineage>
        <taxon>Bacteria</taxon>
        <taxon>Pseudomonadati</taxon>
        <taxon>Pseudomonadota</taxon>
        <taxon>Gammaproteobacteria</taxon>
        <taxon>Alteromonadales</taxon>
        <taxon>Colwelliaceae</taxon>
        <taxon>Colwellia</taxon>
    </lineage>
</organism>
<keyword evidence="8" id="KW-1133">Transmembrane helix</keyword>
<dbReference type="SUPFAM" id="SSF55874">
    <property type="entry name" value="ATPase domain of HSP90 chaperone/DNA topoisomerase II/histidine kinase"/>
    <property type="match status" value="1"/>
</dbReference>
<evidence type="ECO:0000313" key="13">
    <source>
        <dbReference type="Proteomes" id="UP000321525"/>
    </source>
</evidence>
<dbReference type="Gene3D" id="6.10.340.10">
    <property type="match status" value="1"/>
</dbReference>
<dbReference type="EMBL" id="VOLR01000011">
    <property type="protein sequence ID" value="TWX59666.1"/>
    <property type="molecule type" value="Genomic_DNA"/>
</dbReference>
<dbReference type="Proteomes" id="UP000321525">
    <property type="component" value="Unassembled WGS sequence"/>
</dbReference>
<feature type="transmembrane region" description="Helical" evidence="8">
    <location>
        <begin position="168"/>
        <end position="193"/>
    </location>
</feature>
<evidence type="ECO:0000259" key="9">
    <source>
        <dbReference type="PROSITE" id="PS50109"/>
    </source>
</evidence>
<feature type="coiled-coil region" evidence="7">
    <location>
        <begin position="229"/>
        <end position="277"/>
    </location>
</feature>
<dbReference type="Gene3D" id="3.30.565.10">
    <property type="entry name" value="Histidine kinase-like ATPase, C-terminal domain"/>
    <property type="match status" value="1"/>
</dbReference>
<dbReference type="InterPro" id="IPR003661">
    <property type="entry name" value="HisK_dim/P_dom"/>
</dbReference>
<evidence type="ECO:0000256" key="8">
    <source>
        <dbReference type="SAM" id="Phobius"/>
    </source>
</evidence>
<reference evidence="12 14" key="1">
    <citation type="submission" date="2019-07" db="EMBL/GenBank/DDBJ databases">
        <title>Genomes of sea-ice associated Colwellia species.</title>
        <authorList>
            <person name="Bowman J.P."/>
        </authorList>
    </citation>
    <scope>NUCLEOTIDE SEQUENCE [LARGE SCALE GENOMIC DNA]</scope>
    <source>
        <strain evidence="11 13">ACAM 607</strain>
        <strain evidence="12 14">IC036</strain>
    </source>
</reference>